<reference evidence="2 3" key="1">
    <citation type="submission" date="2019-12" db="EMBL/GenBank/DDBJ databases">
        <title>Genomic-based taxomic classification of the family Erythrobacteraceae.</title>
        <authorList>
            <person name="Xu L."/>
        </authorList>
    </citation>
    <scope>NUCLEOTIDE SEQUENCE [LARGE SCALE GENOMIC DNA]</scope>
    <source>
        <strain evidence="2 3">KCTC 42453</strain>
    </source>
</reference>
<name>A0A845AZM3_9SPHN</name>
<dbReference type="InterPro" id="IPR019632">
    <property type="entry name" value="DUF2497"/>
</dbReference>
<feature type="compositionally biased region" description="Acidic residues" evidence="1">
    <location>
        <begin position="46"/>
        <end position="60"/>
    </location>
</feature>
<feature type="compositionally biased region" description="Basic and acidic residues" evidence="1">
    <location>
        <begin position="20"/>
        <end position="45"/>
    </location>
</feature>
<proteinExistence type="predicted"/>
<organism evidence="2 3">
    <name type="scientific">Allopontixanthobacter sediminis</name>
    <dbReference type="NCBI Taxonomy" id="1689985"/>
    <lineage>
        <taxon>Bacteria</taxon>
        <taxon>Pseudomonadati</taxon>
        <taxon>Pseudomonadota</taxon>
        <taxon>Alphaproteobacteria</taxon>
        <taxon>Sphingomonadales</taxon>
        <taxon>Erythrobacteraceae</taxon>
        <taxon>Allopontixanthobacter</taxon>
    </lineage>
</organism>
<dbReference type="OrthoDB" id="7189469at2"/>
<sequence length="181" mass="19945">MRQQGEASVEEILASIKQVIARDNRAGALEERRRRESDGLKQHDEAQDDEQPETAPEDSEQPAAETEAVDSDDVLNLSEADFVEQDDDYADSAATADDDDSEAPLTADPLRESIRENFAALAMLSKPGVQPQIVRSGETSLEGLVRELLRPMLSEWIEKNLPGMVEKMVQAEIARIAGKRG</sequence>
<dbReference type="EMBL" id="WTYL01000002">
    <property type="protein sequence ID" value="MXP44481.1"/>
    <property type="molecule type" value="Genomic_DNA"/>
</dbReference>
<comment type="caution">
    <text evidence="2">The sequence shown here is derived from an EMBL/GenBank/DDBJ whole genome shotgun (WGS) entry which is preliminary data.</text>
</comment>
<dbReference type="RefSeq" id="WP_160756069.1">
    <property type="nucleotide sequence ID" value="NZ_WTYL01000002.1"/>
</dbReference>
<dbReference type="AlphaFoldDB" id="A0A845AZM3"/>
<keyword evidence="3" id="KW-1185">Reference proteome</keyword>
<evidence type="ECO:0000313" key="2">
    <source>
        <dbReference type="EMBL" id="MXP44481.1"/>
    </source>
</evidence>
<evidence type="ECO:0000256" key="1">
    <source>
        <dbReference type="SAM" id="MobiDB-lite"/>
    </source>
</evidence>
<gene>
    <name evidence="2" type="ORF">GRI65_08430</name>
</gene>
<evidence type="ECO:0000313" key="3">
    <source>
        <dbReference type="Proteomes" id="UP000431922"/>
    </source>
</evidence>
<dbReference type="Pfam" id="PF10691">
    <property type="entry name" value="DUF2497"/>
    <property type="match status" value="1"/>
</dbReference>
<dbReference type="Proteomes" id="UP000431922">
    <property type="component" value="Unassembled WGS sequence"/>
</dbReference>
<feature type="region of interest" description="Disordered" evidence="1">
    <location>
        <begin position="17"/>
        <end position="108"/>
    </location>
</feature>
<accession>A0A845AZM3</accession>
<feature type="compositionally biased region" description="Acidic residues" evidence="1">
    <location>
        <begin position="81"/>
        <end position="102"/>
    </location>
</feature>
<protein>
    <submittedName>
        <fullName evidence="2">DUF2497 domain-containing protein</fullName>
    </submittedName>
</protein>